<name>A0A2G9TIB2_TELCI</name>
<evidence type="ECO:0000256" key="3">
    <source>
        <dbReference type="ARBA" id="ARBA00022729"/>
    </source>
</evidence>
<keyword evidence="5" id="KW-0325">Glycoprotein</keyword>
<protein>
    <recommendedName>
        <fullName evidence="8">Serine carboxypeptidase S28</fullName>
    </recommendedName>
</protein>
<proteinExistence type="inferred from homology"/>
<evidence type="ECO:0000256" key="1">
    <source>
        <dbReference type="ARBA" id="ARBA00011079"/>
    </source>
</evidence>
<keyword evidence="4" id="KW-0378">Hydrolase</keyword>
<evidence type="ECO:0008006" key="8">
    <source>
        <dbReference type="Google" id="ProtNLM"/>
    </source>
</evidence>
<keyword evidence="7" id="KW-1185">Reference proteome</keyword>
<evidence type="ECO:0000313" key="6">
    <source>
        <dbReference type="EMBL" id="PIO57272.1"/>
    </source>
</evidence>
<dbReference type="GO" id="GO:0070008">
    <property type="term" value="F:serine-type exopeptidase activity"/>
    <property type="evidence" value="ECO:0007669"/>
    <property type="project" value="InterPro"/>
</dbReference>
<feature type="non-terminal residue" evidence="6">
    <location>
        <position position="124"/>
    </location>
</feature>
<evidence type="ECO:0000256" key="2">
    <source>
        <dbReference type="ARBA" id="ARBA00022670"/>
    </source>
</evidence>
<accession>A0A2G9TIB2</accession>
<dbReference type="PANTHER" id="PTHR11010:SF117">
    <property type="entry name" value="SERINE PROTEASE 16"/>
    <property type="match status" value="1"/>
</dbReference>
<dbReference type="Proteomes" id="UP000230423">
    <property type="component" value="Unassembled WGS sequence"/>
</dbReference>
<dbReference type="InterPro" id="IPR008758">
    <property type="entry name" value="Peptidase_S28"/>
</dbReference>
<evidence type="ECO:0000313" key="7">
    <source>
        <dbReference type="Proteomes" id="UP000230423"/>
    </source>
</evidence>
<dbReference type="GO" id="GO:0008239">
    <property type="term" value="F:dipeptidyl-peptidase activity"/>
    <property type="evidence" value="ECO:0007669"/>
    <property type="project" value="TreeGrafter"/>
</dbReference>
<dbReference type="Pfam" id="PF05577">
    <property type="entry name" value="Peptidase_S28"/>
    <property type="match status" value="1"/>
</dbReference>
<dbReference type="GO" id="GO:0006508">
    <property type="term" value="P:proteolysis"/>
    <property type="evidence" value="ECO:0007669"/>
    <property type="project" value="UniProtKB-KW"/>
</dbReference>
<dbReference type="Gene3D" id="3.40.50.1820">
    <property type="entry name" value="alpha/beta hydrolase"/>
    <property type="match status" value="1"/>
</dbReference>
<reference evidence="6 7" key="1">
    <citation type="submission" date="2015-09" db="EMBL/GenBank/DDBJ databases">
        <title>Draft genome of the parasitic nematode Teladorsagia circumcincta isolate WARC Sus (inbred).</title>
        <authorList>
            <person name="Mitreva M."/>
        </authorList>
    </citation>
    <scope>NUCLEOTIDE SEQUENCE [LARGE SCALE GENOMIC DNA]</scope>
    <source>
        <strain evidence="6 7">S</strain>
    </source>
</reference>
<keyword evidence="3" id="KW-0732">Signal</keyword>
<sequence>SRIKTVLGESFYDMKVFLFLILYLEQDSNDVLLQNGFSGTEAYFRQKLDHFDNKSDATWLQRYFYNQRYHQPGGNAVFLMLGGAGVLDIMWVYREEIPFVHWAKERGALIFALEHRFYGKSRPT</sequence>
<dbReference type="InterPro" id="IPR029058">
    <property type="entry name" value="AB_hydrolase_fold"/>
</dbReference>
<dbReference type="AlphaFoldDB" id="A0A2G9TIB2"/>
<feature type="non-terminal residue" evidence="6">
    <location>
        <position position="1"/>
    </location>
</feature>
<evidence type="ECO:0000256" key="4">
    <source>
        <dbReference type="ARBA" id="ARBA00022801"/>
    </source>
</evidence>
<dbReference type="OrthoDB" id="1735038at2759"/>
<organism evidence="6 7">
    <name type="scientific">Teladorsagia circumcincta</name>
    <name type="common">Brown stomach worm</name>
    <name type="synonym">Ostertagia circumcincta</name>
    <dbReference type="NCBI Taxonomy" id="45464"/>
    <lineage>
        <taxon>Eukaryota</taxon>
        <taxon>Metazoa</taxon>
        <taxon>Ecdysozoa</taxon>
        <taxon>Nematoda</taxon>
        <taxon>Chromadorea</taxon>
        <taxon>Rhabditida</taxon>
        <taxon>Rhabditina</taxon>
        <taxon>Rhabditomorpha</taxon>
        <taxon>Strongyloidea</taxon>
        <taxon>Trichostrongylidae</taxon>
        <taxon>Teladorsagia</taxon>
    </lineage>
</organism>
<comment type="similarity">
    <text evidence="1">Belongs to the peptidase S28 family.</text>
</comment>
<evidence type="ECO:0000256" key="5">
    <source>
        <dbReference type="ARBA" id="ARBA00023180"/>
    </source>
</evidence>
<dbReference type="EMBL" id="KZ366567">
    <property type="protein sequence ID" value="PIO57272.1"/>
    <property type="molecule type" value="Genomic_DNA"/>
</dbReference>
<keyword evidence="2" id="KW-0645">Protease</keyword>
<dbReference type="PANTHER" id="PTHR11010">
    <property type="entry name" value="PROTEASE S28 PRO-X CARBOXYPEPTIDASE-RELATED"/>
    <property type="match status" value="1"/>
</dbReference>
<gene>
    <name evidence="6" type="ORF">TELCIR_21321</name>
</gene>